<dbReference type="EMBL" id="LT551638">
    <property type="protein sequence ID" value="SAL97269.1"/>
    <property type="molecule type" value="Genomic_DNA"/>
</dbReference>
<dbReference type="STRING" id="4829.A0A168LQ33"/>
<protein>
    <submittedName>
        <fullName evidence="2">Uncharacterized protein</fullName>
    </submittedName>
</protein>
<accession>A0A168LQ33</accession>
<evidence type="ECO:0000313" key="3">
    <source>
        <dbReference type="Proteomes" id="UP000078561"/>
    </source>
</evidence>
<gene>
    <name evidence="2" type="primary">ABSGL_02742.1 scaffold 3747</name>
</gene>
<feature type="region of interest" description="Disordered" evidence="1">
    <location>
        <begin position="21"/>
        <end position="53"/>
    </location>
</feature>
<dbReference type="InParanoid" id="A0A168LQ33"/>
<dbReference type="AlphaFoldDB" id="A0A168LQ33"/>
<organism evidence="2">
    <name type="scientific">Absidia glauca</name>
    <name type="common">Pin mould</name>
    <dbReference type="NCBI Taxonomy" id="4829"/>
    <lineage>
        <taxon>Eukaryota</taxon>
        <taxon>Fungi</taxon>
        <taxon>Fungi incertae sedis</taxon>
        <taxon>Mucoromycota</taxon>
        <taxon>Mucoromycotina</taxon>
        <taxon>Mucoromycetes</taxon>
        <taxon>Mucorales</taxon>
        <taxon>Cunninghamellaceae</taxon>
        <taxon>Absidia</taxon>
    </lineage>
</organism>
<keyword evidence="3" id="KW-1185">Reference proteome</keyword>
<dbReference type="OMA" id="RENTHFL"/>
<reference evidence="2" key="1">
    <citation type="submission" date="2016-04" db="EMBL/GenBank/DDBJ databases">
        <authorList>
            <person name="Evans L.H."/>
            <person name="Alamgir A."/>
            <person name="Owens N."/>
            <person name="Weber N.D."/>
            <person name="Virtaneva K."/>
            <person name="Barbian K."/>
            <person name="Babar A."/>
            <person name="Rosenke K."/>
        </authorList>
    </citation>
    <scope>NUCLEOTIDE SEQUENCE [LARGE SCALE GENOMIC DNA]</scope>
    <source>
        <strain evidence="2">CBS 101.48</strain>
    </source>
</reference>
<evidence type="ECO:0000313" key="2">
    <source>
        <dbReference type="EMBL" id="SAL97269.1"/>
    </source>
</evidence>
<sequence>MTAATSQEDVDMIDVDDDAFSFGGDVDPVDSFAVDSVAGEQPGDNSDDGVSVDDDGGDRCRICGHKGQLSPISPLLLFKLRHSCIKPRSSNTDPNPEITTSLIIALYASPRATPVITHDDEDLAGFDSTFSNRFRRIMERDMDLEGITDSAHEDLDGIDLDSASPFNNLQSMVHLSFIFGGDDMVSRRMMQKVLYLIVLILKIADKYRDSDAVFRLPTLDSLYNFETQKKNQVPTLTTTEVTLAGSIPRTFFMNLPSTYLKQLVANPVRCRQISALPDYTPNQVSSLQQGLKWKTHPLFQQPVMTVMDWIIGSGEVFGRCYKTLFDFDEHGAVRCLVESVSSDFPISSFQQIIPKDGLTLDNCFSIYSGARAKLQEDTRALLFENNNMKRSIVGVDGVCIGTYKVKIVPLRLFTDDTSGNISKQYNKFDSWSMVCGAPPLEERNRRENTHFLGAVAGSAGLSAMDMVPRMVDDLKALEEDVVMYSAEHGEDVLVVAPLVCITADNPRHSELCGLFGLSTLYFCRFCYYLRTKKTDDYDEERLNRVYLRRTKDHYLAAAATPDRSSLLERILSCPIAAKDLGFKNKGADDLLQFQSFDPFQDAPVEILHCIFLGVVKYLVTYMVKVMLKNQAEKMARLVKALDDHAGGLGFTRSFRRNLRHCGSFLGRDFKLLIQILPFLINREFTRPGDGDMRSLNKPFGNFEDYVSRVDLAVRELTEALHEFDLEFKGASAFIKEEGDSFLPVMFGASREFSDNNDSSLALIDGRCGFFSVKQHSGPGTSVRTDENGDLLVEPSNQWYSMDDLVLEGILDLDYREPLGHYVVNRFKFGSYWLLNSGLPL</sequence>
<proteinExistence type="predicted"/>
<name>A0A168LQ33_ABSGL</name>
<dbReference type="Proteomes" id="UP000078561">
    <property type="component" value="Unassembled WGS sequence"/>
</dbReference>
<evidence type="ECO:0000256" key="1">
    <source>
        <dbReference type="SAM" id="MobiDB-lite"/>
    </source>
</evidence>
<dbReference type="OrthoDB" id="2506088at2759"/>